<dbReference type="PROSITE" id="PS51294">
    <property type="entry name" value="HTH_MYB"/>
    <property type="match status" value="1"/>
</dbReference>
<dbReference type="InterPro" id="IPR001005">
    <property type="entry name" value="SANT/Myb"/>
</dbReference>
<dbReference type="Pfam" id="PF00249">
    <property type="entry name" value="Myb_DNA-binding"/>
    <property type="match status" value="1"/>
</dbReference>
<reference evidence="5" key="1">
    <citation type="submission" date="2022-08" db="EMBL/GenBank/DDBJ databases">
        <title>Novel sulphate-reducing endosymbionts in the free-living metamonad Anaeramoeba.</title>
        <authorList>
            <person name="Jerlstrom-Hultqvist J."/>
            <person name="Cepicka I."/>
            <person name="Gallot-Lavallee L."/>
            <person name="Salas-Leiva D."/>
            <person name="Curtis B.A."/>
            <person name="Zahonova K."/>
            <person name="Pipaliya S."/>
            <person name="Dacks J."/>
            <person name="Roger A.J."/>
        </authorList>
    </citation>
    <scope>NUCLEOTIDE SEQUENCE</scope>
    <source>
        <strain evidence="5">Busselton2</strain>
    </source>
</reference>
<proteinExistence type="predicted"/>
<evidence type="ECO:0000256" key="2">
    <source>
        <dbReference type="SAM" id="MobiDB-lite"/>
    </source>
</evidence>
<dbReference type="InterPro" id="IPR017930">
    <property type="entry name" value="Myb_dom"/>
</dbReference>
<dbReference type="InterPro" id="IPR052450">
    <property type="entry name" value="TRBD-Containing_Protein"/>
</dbReference>
<dbReference type="EMBL" id="JANTQA010000076">
    <property type="protein sequence ID" value="KAJ3423324.1"/>
    <property type="molecule type" value="Genomic_DNA"/>
</dbReference>
<evidence type="ECO:0000313" key="6">
    <source>
        <dbReference type="Proteomes" id="UP001146793"/>
    </source>
</evidence>
<dbReference type="AlphaFoldDB" id="A0AAV7Y726"/>
<dbReference type="CDD" id="cd11660">
    <property type="entry name" value="SANT_TRF"/>
    <property type="match status" value="1"/>
</dbReference>
<dbReference type="PANTHER" id="PTHR46734">
    <property type="entry name" value="TELOMERIC REPEAT-BINDING FACTOR 1 TERF1"/>
    <property type="match status" value="1"/>
</dbReference>
<feature type="domain" description="HTH myb-type" evidence="4">
    <location>
        <begin position="184"/>
        <end position="241"/>
    </location>
</feature>
<feature type="compositionally biased region" description="Basic residues" evidence="2">
    <location>
        <begin position="118"/>
        <end position="141"/>
    </location>
</feature>
<feature type="domain" description="Myb-like" evidence="3">
    <location>
        <begin position="189"/>
        <end position="237"/>
    </location>
</feature>
<dbReference type="SMART" id="SM00717">
    <property type="entry name" value="SANT"/>
    <property type="match status" value="1"/>
</dbReference>
<evidence type="ECO:0000256" key="1">
    <source>
        <dbReference type="ARBA" id="ARBA00023242"/>
    </source>
</evidence>
<dbReference type="InterPro" id="IPR009057">
    <property type="entry name" value="Homeodomain-like_sf"/>
</dbReference>
<evidence type="ECO:0000259" key="3">
    <source>
        <dbReference type="PROSITE" id="PS50090"/>
    </source>
</evidence>
<dbReference type="PROSITE" id="PS50090">
    <property type="entry name" value="MYB_LIKE"/>
    <property type="match status" value="1"/>
</dbReference>
<feature type="region of interest" description="Disordered" evidence="2">
    <location>
        <begin position="106"/>
        <end position="141"/>
    </location>
</feature>
<organism evidence="5 6">
    <name type="scientific">Anaeramoeba flamelloides</name>
    <dbReference type="NCBI Taxonomy" id="1746091"/>
    <lineage>
        <taxon>Eukaryota</taxon>
        <taxon>Metamonada</taxon>
        <taxon>Anaeramoebidae</taxon>
        <taxon>Anaeramoeba</taxon>
    </lineage>
</organism>
<sequence length="265" mass="31913">MNFQQQLTNSERINNLMFELHPYFSKKTHKEQEACLSLMSLGFKQQQQQQQRQQQQTQQMVLQIPPSSPILFQNAEQFLNEDYLNYNKAIIHKRVHFETSSEVPETFESEPFENNLKQKPRTKTSTKTNTKKNTFKRTSRSKMASHKRIVLKLGNKKKSTIKTTTRRKHKGYKRHETRPKVFAHQRVFWSNEECCCIIDGINRFGVGKWAKIMKQSEYNFHVKRTPHDLKDKWRNLTKFEKMQNIQIKYNYKQWLSKRQLNQQLN</sequence>
<dbReference type="Gene3D" id="1.10.246.220">
    <property type="match status" value="1"/>
</dbReference>
<dbReference type="Proteomes" id="UP001146793">
    <property type="component" value="Unassembled WGS sequence"/>
</dbReference>
<accession>A0AAV7Y726</accession>
<dbReference type="SUPFAM" id="SSF46689">
    <property type="entry name" value="Homeodomain-like"/>
    <property type="match status" value="1"/>
</dbReference>
<evidence type="ECO:0000259" key="4">
    <source>
        <dbReference type="PROSITE" id="PS51294"/>
    </source>
</evidence>
<dbReference type="PANTHER" id="PTHR46734:SF1">
    <property type="entry name" value="TELOMERIC REPEAT-BINDING FACTOR 1"/>
    <property type="match status" value="1"/>
</dbReference>
<name>A0AAV7Y726_9EUKA</name>
<protein>
    <submittedName>
        <fullName evidence="5">Trf-like</fullName>
    </submittedName>
</protein>
<comment type="caution">
    <text evidence="5">The sequence shown here is derived from an EMBL/GenBank/DDBJ whole genome shotgun (WGS) entry which is preliminary data.</text>
</comment>
<keyword evidence="1" id="KW-0539">Nucleus</keyword>
<evidence type="ECO:0000313" key="5">
    <source>
        <dbReference type="EMBL" id="KAJ3423324.1"/>
    </source>
</evidence>
<gene>
    <name evidence="5" type="ORF">M0812_29852</name>
</gene>